<evidence type="ECO:0000313" key="2">
    <source>
        <dbReference type="Proteomes" id="UP001642409"/>
    </source>
</evidence>
<evidence type="ECO:0008006" key="3">
    <source>
        <dbReference type="Google" id="ProtNLM"/>
    </source>
</evidence>
<dbReference type="Gene3D" id="2.120.10.80">
    <property type="entry name" value="Kelch-type beta propeller"/>
    <property type="match status" value="1"/>
</dbReference>
<dbReference type="Proteomes" id="UP001642409">
    <property type="component" value="Unassembled WGS sequence"/>
</dbReference>
<sequence>MNGTQLIPLDAVIQTNFSLFDTPNAIFFFSGNNAVYDCFRHDKITGGEQFVQNMGGRFRDFNYTTNGVRTFLVSLEYGVIIYEVIDGKQPQLVELVENKENPLYFMNSPPSKRVSFGLGLCSDFLVVFGGEGCGLDRSIYFYSLSMNMWFQQEPDFSTPEWRYNLQMVTFDNTLYILGGQVYDRQIEEVDSFTILNYKDIIQSLIDQEGYIDFKLGEFQRESMNILVKSNVVFRGSHLAVISNNRIIEFDERWIIDCIFEGEIEGRLFSGLENNLFCWNGEKLLEIRI</sequence>
<reference evidence="1 2" key="1">
    <citation type="submission" date="2024-07" db="EMBL/GenBank/DDBJ databases">
        <authorList>
            <person name="Akdeniz Z."/>
        </authorList>
    </citation>
    <scope>NUCLEOTIDE SEQUENCE [LARGE SCALE GENOMIC DNA]</scope>
</reference>
<gene>
    <name evidence="1" type="ORF">HINF_LOCUS36498</name>
</gene>
<proteinExistence type="predicted"/>
<name>A0ABP1JEC5_9EUKA</name>
<protein>
    <recommendedName>
        <fullName evidence="3">Kelch motif family protein</fullName>
    </recommendedName>
</protein>
<dbReference type="SUPFAM" id="SSF117281">
    <property type="entry name" value="Kelch motif"/>
    <property type="match status" value="1"/>
</dbReference>
<keyword evidence="2" id="KW-1185">Reference proteome</keyword>
<evidence type="ECO:0000313" key="1">
    <source>
        <dbReference type="EMBL" id="CAL6036620.1"/>
    </source>
</evidence>
<comment type="caution">
    <text evidence="1">The sequence shown here is derived from an EMBL/GenBank/DDBJ whole genome shotgun (WGS) entry which is preliminary data.</text>
</comment>
<organism evidence="1 2">
    <name type="scientific">Hexamita inflata</name>
    <dbReference type="NCBI Taxonomy" id="28002"/>
    <lineage>
        <taxon>Eukaryota</taxon>
        <taxon>Metamonada</taxon>
        <taxon>Diplomonadida</taxon>
        <taxon>Hexamitidae</taxon>
        <taxon>Hexamitinae</taxon>
        <taxon>Hexamita</taxon>
    </lineage>
</organism>
<dbReference type="InterPro" id="IPR015915">
    <property type="entry name" value="Kelch-typ_b-propeller"/>
</dbReference>
<dbReference type="EMBL" id="CAXDID020000134">
    <property type="protein sequence ID" value="CAL6036620.1"/>
    <property type="molecule type" value="Genomic_DNA"/>
</dbReference>
<accession>A0ABP1JEC5</accession>